<dbReference type="InterPro" id="IPR010982">
    <property type="entry name" value="Lambda_DNA-bd_dom_sf"/>
</dbReference>
<dbReference type="AlphaFoldDB" id="A0A0F5FV77"/>
<dbReference type="InterPro" id="IPR000843">
    <property type="entry name" value="HTH_LacI"/>
</dbReference>
<keyword evidence="2" id="KW-0805">Transcription regulation</keyword>
<dbReference type="OrthoDB" id="9798934at2"/>
<dbReference type="Gene3D" id="3.40.50.2300">
    <property type="match status" value="2"/>
</dbReference>
<comment type="caution">
    <text evidence="6">The sequence shown here is derived from an EMBL/GenBank/DDBJ whole genome shotgun (WGS) entry which is preliminary data.</text>
</comment>
<dbReference type="SMART" id="SM00354">
    <property type="entry name" value="HTH_LACI"/>
    <property type="match status" value="1"/>
</dbReference>
<dbReference type="Proteomes" id="UP000033632">
    <property type="component" value="Unassembled WGS sequence"/>
</dbReference>
<organism evidence="6 7">
    <name type="scientific">Devosia geojensis</name>
    <dbReference type="NCBI Taxonomy" id="443610"/>
    <lineage>
        <taxon>Bacteria</taxon>
        <taxon>Pseudomonadati</taxon>
        <taxon>Pseudomonadota</taxon>
        <taxon>Alphaproteobacteria</taxon>
        <taxon>Hyphomicrobiales</taxon>
        <taxon>Devosiaceae</taxon>
        <taxon>Devosia</taxon>
    </lineage>
</organism>
<keyword evidence="7" id="KW-1185">Reference proteome</keyword>
<evidence type="ECO:0000313" key="7">
    <source>
        <dbReference type="Proteomes" id="UP000033632"/>
    </source>
</evidence>
<dbReference type="SUPFAM" id="SSF47413">
    <property type="entry name" value="lambda repressor-like DNA-binding domains"/>
    <property type="match status" value="1"/>
</dbReference>
<evidence type="ECO:0000256" key="2">
    <source>
        <dbReference type="ARBA" id="ARBA00023015"/>
    </source>
</evidence>
<proteinExistence type="predicted"/>
<dbReference type="RefSeq" id="WP_046107915.1">
    <property type="nucleotide sequence ID" value="NZ_JZEX01000076.1"/>
</dbReference>
<reference evidence="6 7" key="1">
    <citation type="submission" date="2015-03" db="EMBL/GenBank/DDBJ databases">
        <authorList>
            <person name="Hassan Y.I."/>
            <person name="Lepp D."/>
            <person name="Li X.-Z."/>
            <person name="Zhou T."/>
        </authorList>
    </citation>
    <scope>NUCLEOTIDE SEQUENCE [LARGE SCALE GENOMIC DNA]</scope>
    <source>
        <strain evidence="6 7">BD-c194</strain>
    </source>
</reference>
<sequence length="351" mass="38106">MEKRATMIDVAERAGVSQATVSLVLNGVPNARVSRATRRRVIDAAEALGYRKGKGHPVPEGRARVIGLLIDEVTTTPFATPFIEGARDEAALEEVTVAVFCTRSDPVLERAAVDLLVAQKTLGIIYCSLITRQASVPDYLDDLPVVLLNCYEKRLRHASVVPSDIAGGYMATEALLKAGHRRIAHLKGEHWIEAAADRENGFRQAMARWNAPVDESLVIPGGWTLADGRKLARQLLSLPEPPTAIFCFNDRMAIGTYEAAQGFGFRIPEDLSIVGFDNEDLVAYLEPGLTTMVLPHNEMARWAVGHLLDSYGSADAAERVQKVKIECELVPRGSVAAPRTGTALKPPHPSG</sequence>
<evidence type="ECO:0000256" key="3">
    <source>
        <dbReference type="ARBA" id="ARBA00023125"/>
    </source>
</evidence>
<evidence type="ECO:0000256" key="4">
    <source>
        <dbReference type="ARBA" id="ARBA00023163"/>
    </source>
</evidence>
<dbReference type="EMBL" id="JZEX01000076">
    <property type="protein sequence ID" value="KKB12480.1"/>
    <property type="molecule type" value="Genomic_DNA"/>
</dbReference>
<dbReference type="GO" id="GO:0003700">
    <property type="term" value="F:DNA-binding transcription factor activity"/>
    <property type="evidence" value="ECO:0007669"/>
    <property type="project" value="TreeGrafter"/>
</dbReference>
<dbReference type="PATRIC" id="fig|443610.3.peg.3981"/>
<dbReference type="PANTHER" id="PTHR30146:SF148">
    <property type="entry name" value="HTH-TYPE TRANSCRIPTIONAL REPRESSOR PURR-RELATED"/>
    <property type="match status" value="1"/>
</dbReference>
<dbReference type="Gene3D" id="1.10.260.40">
    <property type="entry name" value="lambda repressor-like DNA-binding domains"/>
    <property type="match status" value="1"/>
</dbReference>
<dbReference type="InterPro" id="IPR046335">
    <property type="entry name" value="LacI/GalR-like_sensor"/>
</dbReference>
<gene>
    <name evidence="6" type="ORF">VE25_07105</name>
</gene>
<keyword evidence="4" id="KW-0804">Transcription</keyword>
<dbReference type="Pfam" id="PF13377">
    <property type="entry name" value="Peripla_BP_3"/>
    <property type="match status" value="1"/>
</dbReference>
<feature type="domain" description="HTH lacI-type" evidence="5">
    <location>
        <begin position="5"/>
        <end position="66"/>
    </location>
</feature>
<dbReference type="Pfam" id="PF00356">
    <property type="entry name" value="LacI"/>
    <property type="match status" value="1"/>
</dbReference>
<evidence type="ECO:0000313" key="6">
    <source>
        <dbReference type="EMBL" id="KKB12480.1"/>
    </source>
</evidence>
<keyword evidence="3" id="KW-0238">DNA-binding</keyword>
<accession>A0A0F5FV77</accession>
<dbReference type="SUPFAM" id="SSF53822">
    <property type="entry name" value="Periplasmic binding protein-like I"/>
    <property type="match status" value="1"/>
</dbReference>
<dbReference type="STRING" id="443610.VE25_07105"/>
<dbReference type="PROSITE" id="PS50932">
    <property type="entry name" value="HTH_LACI_2"/>
    <property type="match status" value="1"/>
</dbReference>
<dbReference type="InterPro" id="IPR028082">
    <property type="entry name" value="Peripla_BP_I"/>
</dbReference>
<dbReference type="PANTHER" id="PTHR30146">
    <property type="entry name" value="LACI-RELATED TRANSCRIPTIONAL REPRESSOR"/>
    <property type="match status" value="1"/>
</dbReference>
<name>A0A0F5FV77_9HYPH</name>
<dbReference type="PROSITE" id="PS00356">
    <property type="entry name" value="HTH_LACI_1"/>
    <property type="match status" value="1"/>
</dbReference>
<evidence type="ECO:0000256" key="1">
    <source>
        <dbReference type="ARBA" id="ARBA00022491"/>
    </source>
</evidence>
<protein>
    <recommendedName>
        <fullName evidence="5">HTH lacI-type domain-containing protein</fullName>
    </recommendedName>
</protein>
<evidence type="ECO:0000259" key="5">
    <source>
        <dbReference type="PROSITE" id="PS50932"/>
    </source>
</evidence>
<dbReference type="GO" id="GO:0000976">
    <property type="term" value="F:transcription cis-regulatory region binding"/>
    <property type="evidence" value="ECO:0007669"/>
    <property type="project" value="TreeGrafter"/>
</dbReference>
<dbReference type="CDD" id="cd06288">
    <property type="entry name" value="PBP1_sucrose_transcription_regulator"/>
    <property type="match status" value="1"/>
</dbReference>
<keyword evidence="1" id="KW-0678">Repressor</keyword>
<dbReference type="CDD" id="cd01392">
    <property type="entry name" value="HTH_LacI"/>
    <property type="match status" value="1"/>
</dbReference>